<evidence type="ECO:0000256" key="1">
    <source>
        <dbReference type="SAM" id="Coils"/>
    </source>
</evidence>
<organism evidence="3 4">
    <name type="scientific">Fasciolopsis buskii</name>
    <dbReference type="NCBI Taxonomy" id="27845"/>
    <lineage>
        <taxon>Eukaryota</taxon>
        <taxon>Metazoa</taxon>
        <taxon>Spiralia</taxon>
        <taxon>Lophotrochozoa</taxon>
        <taxon>Platyhelminthes</taxon>
        <taxon>Trematoda</taxon>
        <taxon>Digenea</taxon>
        <taxon>Plagiorchiida</taxon>
        <taxon>Echinostomata</taxon>
        <taxon>Echinostomatoidea</taxon>
        <taxon>Fasciolidae</taxon>
        <taxon>Fasciolopsis</taxon>
    </lineage>
</organism>
<comment type="caution">
    <text evidence="3">The sequence shown here is derived from an EMBL/GenBank/DDBJ whole genome shotgun (WGS) entry which is preliminary data.</text>
</comment>
<evidence type="ECO:0000313" key="3">
    <source>
        <dbReference type="EMBL" id="KAA0196373.1"/>
    </source>
</evidence>
<sequence>MLLREDEAYRDRASQRSRTAQNTLAMESAESAHVDHVLAQRDEHRKQLSRELISKEAAQREAFAKLFSEQDSKAQRLRREIGLIEKELCLLTVAEQNGRNERTENNQRMLKERRKELLELLIQLSRDQEKRQSELQQRLVEMEERKKQDQLDYWLIQYQRVLDNKPPELATEVDEEVFHLLKVTDALDYLPNFAYHRVTASQLSYLTDEDLKRVCGLLFHCSFLRSHSCICHLTDRRIPRARLACDFFVLLI</sequence>
<name>A0A8E0S410_9TREM</name>
<feature type="compositionally biased region" description="Basic and acidic residues" evidence="2">
    <location>
        <begin position="1"/>
        <end position="14"/>
    </location>
</feature>
<evidence type="ECO:0000313" key="4">
    <source>
        <dbReference type="Proteomes" id="UP000728185"/>
    </source>
</evidence>
<gene>
    <name evidence="3" type="ORF">FBUS_08467</name>
</gene>
<feature type="region of interest" description="Disordered" evidence="2">
    <location>
        <begin position="1"/>
        <end position="22"/>
    </location>
</feature>
<dbReference type="OrthoDB" id="1711136at2759"/>
<evidence type="ECO:0000256" key="2">
    <source>
        <dbReference type="SAM" id="MobiDB-lite"/>
    </source>
</evidence>
<keyword evidence="1" id="KW-0175">Coiled coil</keyword>
<protein>
    <submittedName>
        <fullName evidence="3">Putative leucine rich repeat and sterile alpha motif containing 1</fullName>
    </submittedName>
</protein>
<feature type="coiled-coil region" evidence="1">
    <location>
        <begin position="93"/>
        <end position="152"/>
    </location>
</feature>
<dbReference type="EMBL" id="LUCM01003068">
    <property type="protein sequence ID" value="KAA0196373.1"/>
    <property type="molecule type" value="Genomic_DNA"/>
</dbReference>
<dbReference type="AlphaFoldDB" id="A0A8E0S410"/>
<keyword evidence="4" id="KW-1185">Reference proteome</keyword>
<accession>A0A8E0S410</accession>
<proteinExistence type="predicted"/>
<reference evidence="3" key="1">
    <citation type="submission" date="2019-05" db="EMBL/GenBank/DDBJ databases">
        <title>Annotation for the trematode Fasciolopsis buski.</title>
        <authorList>
            <person name="Choi Y.-J."/>
        </authorList>
    </citation>
    <scope>NUCLEOTIDE SEQUENCE</scope>
    <source>
        <strain evidence="3">HT</strain>
        <tissue evidence="3">Whole worm</tissue>
    </source>
</reference>
<dbReference type="Proteomes" id="UP000728185">
    <property type="component" value="Unassembled WGS sequence"/>
</dbReference>